<gene>
    <name evidence="1" type="ORF">MtrunA17_Chr5g0432761</name>
</gene>
<dbReference type="AlphaFoldDB" id="A0A396HTU3"/>
<organism evidence="1 2">
    <name type="scientific">Medicago truncatula</name>
    <name type="common">Barrel medic</name>
    <name type="synonym">Medicago tribuloides</name>
    <dbReference type="NCBI Taxonomy" id="3880"/>
    <lineage>
        <taxon>Eukaryota</taxon>
        <taxon>Viridiplantae</taxon>
        <taxon>Streptophyta</taxon>
        <taxon>Embryophyta</taxon>
        <taxon>Tracheophyta</taxon>
        <taxon>Spermatophyta</taxon>
        <taxon>Magnoliopsida</taxon>
        <taxon>eudicotyledons</taxon>
        <taxon>Gunneridae</taxon>
        <taxon>Pentapetalae</taxon>
        <taxon>rosids</taxon>
        <taxon>fabids</taxon>
        <taxon>Fabales</taxon>
        <taxon>Fabaceae</taxon>
        <taxon>Papilionoideae</taxon>
        <taxon>50 kb inversion clade</taxon>
        <taxon>NPAAA clade</taxon>
        <taxon>Hologalegina</taxon>
        <taxon>IRL clade</taxon>
        <taxon>Trifolieae</taxon>
        <taxon>Medicago</taxon>
    </lineage>
</organism>
<proteinExistence type="predicted"/>
<comment type="caution">
    <text evidence="1">The sequence shown here is derived from an EMBL/GenBank/DDBJ whole genome shotgun (WGS) entry which is preliminary data.</text>
</comment>
<dbReference type="Proteomes" id="UP000265566">
    <property type="component" value="Chromosome 5"/>
</dbReference>
<evidence type="ECO:0000313" key="2">
    <source>
        <dbReference type="Proteomes" id="UP000265566"/>
    </source>
</evidence>
<evidence type="ECO:0000313" key="1">
    <source>
        <dbReference type="EMBL" id="RHN56749.1"/>
    </source>
</evidence>
<dbReference type="Gramene" id="rna32190">
    <property type="protein sequence ID" value="RHN56749.1"/>
    <property type="gene ID" value="gene32190"/>
</dbReference>
<protein>
    <submittedName>
        <fullName evidence="1">Uncharacterized protein</fullName>
    </submittedName>
</protein>
<reference evidence="2" key="1">
    <citation type="journal article" date="2018" name="Nat. Plants">
        <title>Whole-genome landscape of Medicago truncatula symbiotic genes.</title>
        <authorList>
            <person name="Pecrix Y."/>
            <person name="Staton S.E."/>
            <person name="Sallet E."/>
            <person name="Lelandais-Briere C."/>
            <person name="Moreau S."/>
            <person name="Carrere S."/>
            <person name="Blein T."/>
            <person name="Jardinaud M.F."/>
            <person name="Latrasse D."/>
            <person name="Zouine M."/>
            <person name="Zahm M."/>
            <person name="Kreplak J."/>
            <person name="Mayjonade B."/>
            <person name="Satge C."/>
            <person name="Perez M."/>
            <person name="Cauet S."/>
            <person name="Marande W."/>
            <person name="Chantry-Darmon C."/>
            <person name="Lopez-Roques C."/>
            <person name="Bouchez O."/>
            <person name="Berard A."/>
            <person name="Debelle F."/>
            <person name="Munos S."/>
            <person name="Bendahmane A."/>
            <person name="Berges H."/>
            <person name="Niebel A."/>
            <person name="Buitink J."/>
            <person name="Frugier F."/>
            <person name="Benhamed M."/>
            <person name="Crespi M."/>
            <person name="Gouzy J."/>
            <person name="Gamas P."/>
        </authorList>
    </citation>
    <scope>NUCLEOTIDE SEQUENCE [LARGE SCALE GENOMIC DNA]</scope>
    <source>
        <strain evidence="2">cv. Jemalong A17</strain>
    </source>
</reference>
<sequence>MAIVAAMKRAKRVFSRRRRSIVECRGFDDDDDDDDVYGVLVRWIYCRGLGGVCGLGVCCLFLCVD</sequence>
<dbReference type="EMBL" id="PSQE01000005">
    <property type="protein sequence ID" value="RHN56749.1"/>
    <property type="molecule type" value="Genomic_DNA"/>
</dbReference>
<name>A0A396HTU3_MEDTR</name>
<accession>A0A396HTU3</accession>